<protein>
    <submittedName>
        <fullName evidence="2">Uncharacterized protein</fullName>
    </submittedName>
</protein>
<dbReference type="EMBL" id="JAUJYO010000004">
    <property type="protein sequence ID" value="KAK1319004.1"/>
    <property type="molecule type" value="Genomic_DNA"/>
</dbReference>
<keyword evidence="3" id="KW-1185">Reference proteome</keyword>
<sequence length="55" mass="5995">MSCQPTSKTASPASFTHIHPISDGLRDGDGKVDWARIWMSVGREAVESVNPVRGR</sequence>
<feature type="region of interest" description="Disordered" evidence="1">
    <location>
        <begin position="1"/>
        <end position="29"/>
    </location>
</feature>
<reference evidence="2" key="1">
    <citation type="journal article" date="2023" name="Nat. Commun.">
        <title>Diploid and tetraploid genomes of Acorus and the evolution of monocots.</title>
        <authorList>
            <person name="Ma L."/>
            <person name="Liu K.W."/>
            <person name="Li Z."/>
            <person name="Hsiao Y.Y."/>
            <person name="Qi Y."/>
            <person name="Fu T."/>
            <person name="Tang G.D."/>
            <person name="Zhang D."/>
            <person name="Sun W.H."/>
            <person name="Liu D.K."/>
            <person name="Li Y."/>
            <person name="Chen G.Z."/>
            <person name="Liu X.D."/>
            <person name="Liao X.Y."/>
            <person name="Jiang Y.T."/>
            <person name="Yu X."/>
            <person name="Hao Y."/>
            <person name="Huang J."/>
            <person name="Zhao X.W."/>
            <person name="Ke S."/>
            <person name="Chen Y.Y."/>
            <person name="Wu W.L."/>
            <person name="Hsu J.L."/>
            <person name="Lin Y.F."/>
            <person name="Huang M.D."/>
            <person name="Li C.Y."/>
            <person name="Huang L."/>
            <person name="Wang Z.W."/>
            <person name="Zhao X."/>
            <person name="Zhong W.Y."/>
            <person name="Peng D.H."/>
            <person name="Ahmad S."/>
            <person name="Lan S."/>
            <person name="Zhang J.S."/>
            <person name="Tsai W.C."/>
            <person name="Van de Peer Y."/>
            <person name="Liu Z.J."/>
        </authorList>
    </citation>
    <scope>NUCLEOTIDE SEQUENCE</scope>
    <source>
        <strain evidence="2">CP</strain>
    </source>
</reference>
<proteinExistence type="predicted"/>
<dbReference type="Proteomes" id="UP001180020">
    <property type="component" value="Unassembled WGS sequence"/>
</dbReference>
<comment type="caution">
    <text evidence="2">The sequence shown here is derived from an EMBL/GenBank/DDBJ whole genome shotgun (WGS) entry which is preliminary data.</text>
</comment>
<gene>
    <name evidence="2" type="ORF">QJS10_CPB04g00864</name>
</gene>
<reference evidence="2" key="2">
    <citation type="submission" date="2023-06" db="EMBL/GenBank/DDBJ databases">
        <authorList>
            <person name="Ma L."/>
            <person name="Liu K.-W."/>
            <person name="Li Z."/>
            <person name="Hsiao Y.-Y."/>
            <person name="Qi Y."/>
            <person name="Fu T."/>
            <person name="Tang G."/>
            <person name="Zhang D."/>
            <person name="Sun W.-H."/>
            <person name="Liu D.-K."/>
            <person name="Li Y."/>
            <person name="Chen G.-Z."/>
            <person name="Liu X.-D."/>
            <person name="Liao X.-Y."/>
            <person name="Jiang Y.-T."/>
            <person name="Yu X."/>
            <person name="Hao Y."/>
            <person name="Huang J."/>
            <person name="Zhao X.-W."/>
            <person name="Ke S."/>
            <person name="Chen Y.-Y."/>
            <person name="Wu W.-L."/>
            <person name="Hsu J.-L."/>
            <person name="Lin Y.-F."/>
            <person name="Huang M.-D."/>
            <person name="Li C.-Y."/>
            <person name="Huang L."/>
            <person name="Wang Z.-W."/>
            <person name="Zhao X."/>
            <person name="Zhong W.-Y."/>
            <person name="Peng D.-H."/>
            <person name="Ahmad S."/>
            <person name="Lan S."/>
            <person name="Zhang J.-S."/>
            <person name="Tsai W.-C."/>
            <person name="Van De Peer Y."/>
            <person name="Liu Z.-J."/>
        </authorList>
    </citation>
    <scope>NUCLEOTIDE SEQUENCE</scope>
    <source>
        <strain evidence="2">CP</strain>
        <tissue evidence="2">Leaves</tissue>
    </source>
</reference>
<evidence type="ECO:0000313" key="2">
    <source>
        <dbReference type="EMBL" id="KAK1319004.1"/>
    </source>
</evidence>
<organism evidence="2 3">
    <name type="scientific">Acorus calamus</name>
    <name type="common">Sweet flag</name>
    <dbReference type="NCBI Taxonomy" id="4465"/>
    <lineage>
        <taxon>Eukaryota</taxon>
        <taxon>Viridiplantae</taxon>
        <taxon>Streptophyta</taxon>
        <taxon>Embryophyta</taxon>
        <taxon>Tracheophyta</taxon>
        <taxon>Spermatophyta</taxon>
        <taxon>Magnoliopsida</taxon>
        <taxon>Liliopsida</taxon>
        <taxon>Acoraceae</taxon>
        <taxon>Acorus</taxon>
    </lineage>
</organism>
<feature type="compositionally biased region" description="Polar residues" evidence="1">
    <location>
        <begin position="1"/>
        <end position="14"/>
    </location>
</feature>
<accession>A0AAV9F1D0</accession>
<evidence type="ECO:0000256" key="1">
    <source>
        <dbReference type="SAM" id="MobiDB-lite"/>
    </source>
</evidence>
<dbReference type="AlphaFoldDB" id="A0AAV9F1D0"/>
<evidence type="ECO:0000313" key="3">
    <source>
        <dbReference type="Proteomes" id="UP001180020"/>
    </source>
</evidence>
<name>A0AAV9F1D0_ACOCL</name>